<evidence type="ECO:0000256" key="2">
    <source>
        <dbReference type="ARBA" id="ARBA00022525"/>
    </source>
</evidence>
<dbReference type="InterPro" id="IPR000215">
    <property type="entry name" value="Serpin_fam"/>
</dbReference>
<organism evidence="6 7">
    <name type="scientific">candidate division WOR-3 bacterium RBG_13_43_14</name>
    <dbReference type="NCBI Taxonomy" id="1802590"/>
    <lineage>
        <taxon>Bacteria</taxon>
        <taxon>Bacteria division WOR-3</taxon>
    </lineage>
</organism>
<comment type="subcellular location">
    <subcellularLocation>
        <location evidence="1">Secreted</location>
    </subcellularLocation>
</comment>
<keyword evidence="3" id="KW-0732">Signal</keyword>
<accession>A0A1F4UCZ0</accession>
<dbReference type="InterPro" id="IPR036186">
    <property type="entry name" value="Serpin_sf"/>
</dbReference>
<dbReference type="CDD" id="cd19590">
    <property type="entry name" value="serpin_thermopin-like"/>
    <property type="match status" value="1"/>
</dbReference>
<sequence>MMLNFFGWSALFSAFLFGMGGGAKTPLLDDAEMETAVKANNQFGFELYRKLCEQEADNVFISPFSISMAMAMLFEGARDWTAGEMFDVFRFPDDVGIRQGAFRSLYQRINKKDAKYQLNTANALWIQKDFSVLPEYLKTIKDYYFGYAANVDFARAAEQARLRINSWVEEKTNNKIRDLFPPGSLNSDSRLVITNAIYFKGNWIKQFDKALTEEDEFRVNAEQTIRVPMMRRTDADAVFNYAKAEGLELLEMPYEGDDLSMIILLPEMDDLKSVENSLTPEKLSEWKSLLEMRRVDVYIPKFTFKTMYLLNEQLMAMGMPNAFAPHADFSGIDGSKDLFIQTVVHQAYVDVNEEGTEAAAATGIAVGITSVAPAIPEFRADHPFIFLIQERQSGNILFLGRVVKPID</sequence>
<dbReference type="InterPro" id="IPR042185">
    <property type="entry name" value="Serpin_sf_2"/>
</dbReference>
<dbReference type="FunFam" id="3.30.497.10:FF:000031">
    <property type="entry name" value="Putative salivary serpin"/>
    <property type="match status" value="1"/>
</dbReference>
<evidence type="ECO:0000256" key="1">
    <source>
        <dbReference type="ARBA" id="ARBA00004613"/>
    </source>
</evidence>
<evidence type="ECO:0000313" key="6">
    <source>
        <dbReference type="EMBL" id="OGC42787.1"/>
    </source>
</evidence>
<dbReference type="GO" id="GO:0005615">
    <property type="term" value="C:extracellular space"/>
    <property type="evidence" value="ECO:0007669"/>
    <property type="project" value="InterPro"/>
</dbReference>
<dbReference type="GO" id="GO:0004867">
    <property type="term" value="F:serine-type endopeptidase inhibitor activity"/>
    <property type="evidence" value="ECO:0007669"/>
    <property type="project" value="InterPro"/>
</dbReference>
<comment type="similarity">
    <text evidence="4">Belongs to the serpin family.</text>
</comment>
<dbReference type="SUPFAM" id="SSF56574">
    <property type="entry name" value="Serpins"/>
    <property type="match status" value="1"/>
</dbReference>
<protein>
    <recommendedName>
        <fullName evidence="5">Serpin domain-containing protein</fullName>
    </recommendedName>
</protein>
<dbReference type="EMBL" id="MEUM01000050">
    <property type="protein sequence ID" value="OGC42787.1"/>
    <property type="molecule type" value="Genomic_DNA"/>
</dbReference>
<dbReference type="Proteomes" id="UP000177025">
    <property type="component" value="Unassembled WGS sequence"/>
</dbReference>
<evidence type="ECO:0000256" key="3">
    <source>
        <dbReference type="ARBA" id="ARBA00022729"/>
    </source>
</evidence>
<reference evidence="6 7" key="1">
    <citation type="journal article" date="2016" name="Nat. Commun.">
        <title>Thousands of microbial genomes shed light on interconnected biogeochemical processes in an aquifer system.</title>
        <authorList>
            <person name="Anantharaman K."/>
            <person name="Brown C.T."/>
            <person name="Hug L.A."/>
            <person name="Sharon I."/>
            <person name="Castelle C.J."/>
            <person name="Probst A.J."/>
            <person name="Thomas B.C."/>
            <person name="Singh A."/>
            <person name="Wilkins M.J."/>
            <person name="Karaoz U."/>
            <person name="Brodie E.L."/>
            <person name="Williams K.H."/>
            <person name="Hubbard S.S."/>
            <person name="Banfield J.F."/>
        </authorList>
    </citation>
    <scope>NUCLEOTIDE SEQUENCE [LARGE SCALE GENOMIC DNA]</scope>
</reference>
<keyword evidence="2" id="KW-0964">Secreted</keyword>
<dbReference type="Gene3D" id="2.30.39.10">
    <property type="entry name" value="Alpha-1-antitrypsin, domain 1"/>
    <property type="match status" value="1"/>
</dbReference>
<name>A0A1F4UCZ0_UNCW3</name>
<feature type="domain" description="Serpin" evidence="5">
    <location>
        <begin position="45"/>
        <end position="405"/>
    </location>
</feature>
<dbReference type="Pfam" id="PF00079">
    <property type="entry name" value="Serpin"/>
    <property type="match status" value="1"/>
</dbReference>
<dbReference type="AlphaFoldDB" id="A0A1F4UCZ0"/>
<gene>
    <name evidence="6" type="ORF">A2Y85_07130</name>
</gene>
<dbReference type="Gene3D" id="3.30.497.10">
    <property type="entry name" value="Antithrombin, subunit I, domain 2"/>
    <property type="match status" value="1"/>
</dbReference>
<comment type="caution">
    <text evidence="6">The sequence shown here is derived from an EMBL/GenBank/DDBJ whole genome shotgun (WGS) entry which is preliminary data.</text>
</comment>
<dbReference type="SMART" id="SM00093">
    <property type="entry name" value="SERPIN"/>
    <property type="match status" value="1"/>
</dbReference>
<dbReference type="InterPro" id="IPR023796">
    <property type="entry name" value="Serpin_dom"/>
</dbReference>
<dbReference type="PANTHER" id="PTHR11461">
    <property type="entry name" value="SERINE PROTEASE INHIBITOR, SERPIN"/>
    <property type="match status" value="1"/>
</dbReference>
<proteinExistence type="inferred from homology"/>
<evidence type="ECO:0000313" key="7">
    <source>
        <dbReference type="Proteomes" id="UP000177025"/>
    </source>
</evidence>
<dbReference type="InterPro" id="IPR023795">
    <property type="entry name" value="Serpin_CS"/>
</dbReference>
<dbReference type="InterPro" id="IPR042178">
    <property type="entry name" value="Serpin_sf_1"/>
</dbReference>
<evidence type="ECO:0000256" key="4">
    <source>
        <dbReference type="RuleBase" id="RU000411"/>
    </source>
</evidence>
<dbReference type="PANTHER" id="PTHR11461:SF211">
    <property type="entry name" value="GH10112P-RELATED"/>
    <property type="match status" value="1"/>
</dbReference>
<dbReference type="PROSITE" id="PS00284">
    <property type="entry name" value="SERPIN"/>
    <property type="match status" value="1"/>
</dbReference>
<evidence type="ECO:0000259" key="5">
    <source>
        <dbReference type="SMART" id="SM00093"/>
    </source>
</evidence>